<dbReference type="Proteomes" id="UP001569428">
    <property type="component" value="Unassembled WGS sequence"/>
</dbReference>
<protein>
    <submittedName>
        <fullName evidence="2">Uncharacterized protein</fullName>
    </submittedName>
</protein>
<name>A0ABV4P4Q8_9GAMM</name>
<evidence type="ECO:0000313" key="2">
    <source>
        <dbReference type="EMBL" id="MFA0812908.1"/>
    </source>
</evidence>
<evidence type="ECO:0000256" key="1">
    <source>
        <dbReference type="SAM" id="MobiDB-lite"/>
    </source>
</evidence>
<evidence type="ECO:0000313" key="3">
    <source>
        <dbReference type="Proteomes" id="UP001569428"/>
    </source>
</evidence>
<feature type="region of interest" description="Disordered" evidence="1">
    <location>
        <begin position="158"/>
        <end position="192"/>
    </location>
</feature>
<organism evidence="2 3">
    <name type="scientific">Microbulbifer epialgicus</name>
    <dbReference type="NCBI Taxonomy" id="393907"/>
    <lineage>
        <taxon>Bacteria</taxon>
        <taxon>Pseudomonadati</taxon>
        <taxon>Pseudomonadota</taxon>
        <taxon>Gammaproteobacteria</taxon>
        <taxon>Cellvibrionales</taxon>
        <taxon>Microbulbiferaceae</taxon>
        <taxon>Microbulbifer</taxon>
    </lineage>
</organism>
<sequence length="192" mass="21393">MLIRIETGELIEFPEDLAARVLIDPFSDDGDKPALTAEEVNVALHSILGTYFDPDLSREDNIKAVEEIYDQFKPPSAESLRRAQESIRAYVREVKEADIGSVDSDYLKLFSATEQERQFAKSLIKPNKLRDFSDVSTAEIADIARKAGQEARQESLNAGCEVVSEDEQGRTVTTKKLPDGTEQKIVKGEAED</sequence>
<accession>A0ABV4P4Q8</accession>
<gene>
    <name evidence="2" type="ORF">ACCI49_18520</name>
</gene>
<proteinExistence type="predicted"/>
<dbReference type="EMBL" id="JBGMEK010000059">
    <property type="protein sequence ID" value="MFA0812908.1"/>
    <property type="molecule type" value="Genomic_DNA"/>
</dbReference>
<comment type="caution">
    <text evidence="2">The sequence shown here is derived from an EMBL/GenBank/DDBJ whole genome shotgun (WGS) entry which is preliminary data.</text>
</comment>
<keyword evidence="3" id="KW-1185">Reference proteome</keyword>
<reference evidence="2 3" key="1">
    <citation type="submission" date="2024-08" db="EMBL/GenBank/DDBJ databases">
        <authorList>
            <person name="Ishaq N."/>
        </authorList>
    </citation>
    <scope>NUCLEOTIDE SEQUENCE [LARGE SCALE GENOMIC DNA]</scope>
    <source>
        <strain evidence="2 3">DSM 18651</strain>
    </source>
</reference>
<dbReference type="RefSeq" id="WP_371840642.1">
    <property type="nucleotide sequence ID" value="NZ_JBGMEK010000059.1"/>
</dbReference>
<feature type="compositionally biased region" description="Basic and acidic residues" evidence="1">
    <location>
        <begin position="176"/>
        <end position="192"/>
    </location>
</feature>